<proteinExistence type="predicted"/>
<dbReference type="InterPro" id="IPR026634">
    <property type="entry name" value="TPST-like"/>
</dbReference>
<dbReference type="OrthoDB" id="9815894at2"/>
<reference evidence="3 4" key="1">
    <citation type="submission" date="2018-05" db="EMBL/GenBank/DDBJ databases">
        <title>Salinimonas sp. HMF8227 Genome sequencing and assembly.</title>
        <authorList>
            <person name="Kang H."/>
            <person name="Kang J."/>
            <person name="Cha I."/>
            <person name="Kim H."/>
            <person name="Joh K."/>
        </authorList>
    </citation>
    <scope>NUCLEOTIDE SEQUENCE [LARGE SCALE GENOMIC DNA]</scope>
    <source>
        <strain evidence="3 4">HMF8227</strain>
    </source>
</reference>
<evidence type="ECO:0000313" key="4">
    <source>
        <dbReference type="Proteomes" id="UP000245728"/>
    </source>
</evidence>
<gene>
    <name evidence="3" type="ORF">HMF8227_00236</name>
</gene>
<dbReference type="Gene3D" id="1.25.40.10">
    <property type="entry name" value="Tetratricopeptide repeat domain"/>
    <property type="match status" value="1"/>
</dbReference>
<dbReference type="InterPro" id="IPR011990">
    <property type="entry name" value="TPR-like_helical_dom_sf"/>
</dbReference>
<dbReference type="Proteomes" id="UP000245728">
    <property type="component" value="Chromosome"/>
</dbReference>
<dbReference type="AlphaFoldDB" id="A0A2S2DZC0"/>
<evidence type="ECO:0000256" key="2">
    <source>
        <dbReference type="PROSITE-ProRule" id="PRU00339"/>
    </source>
</evidence>
<dbReference type="InterPro" id="IPR027417">
    <property type="entry name" value="P-loop_NTPase"/>
</dbReference>
<accession>A0A2S2DZC0</accession>
<keyword evidence="1" id="KW-0808">Transferase</keyword>
<name>A0A2S2DZC0_9ALTE</name>
<dbReference type="SUPFAM" id="SSF52540">
    <property type="entry name" value="P-loop containing nucleoside triphosphate hydrolases"/>
    <property type="match status" value="1"/>
</dbReference>
<dbReference type="Gene3D" id="3.40.50.300">
    <property type="entry name" value="P-loop containing nucleotide triphosphate hydrolases"/>
    <property type="match status" value="1"/>
</dbReference>
<dbReference type="EMBL" id="CP029347">
    <property type="protein sequence ID" value="AWL10744.1"/>
    <property type="molecule type" value="Genomic_DNA"/>
</dbReference>
<evidence type="ECO:0000256" key="1">
    <source>
        <dbReference type="ARBA" id="ARBA00022679"/>
    </source>
</evidence>
<dbReference type="KEGG" id="salh:HMF8227_00236"/>
<sequence length="440" mass="49481">MIEAGDRLSAKQALDHLSSRAASPDVTADTAYWYCHLGDYAQAARLYQSLCEAHPDKPAYWYNLATTRRVLGELDAAEQALDRQLALDPADGEGQYLRSQLKTQCSDSNHVAELRQQLGNPDLPPKQRVHLYYALGKELEDIGADEQAFDAIARGGSLRRKYLKYDVAQDERILRTIRASCDNEHFARLPTGKSEASPIFILGLPRTGSTLVENILAAHSQVAMGGELNAFSQTMMPMLSKLTSGSVLDAIGACPKLDFNALGQGYLSATRHLQGDRPHLTDKLPLNFLYTGLIQKALPKAKIIHVRRHPMDAVWAIYKHLFTHAYPYSYDPKDIARYLLAYERLMEHWRKQLGERLIEVDYEALVTQPEPQMRRLLSACALPFESQCLDFFKQPRSVTTGSATQVRQPVYTSSVGRWKRFESQLSDVYETFVDAGLAMD</sequence>
<dbReference type="SUPFAM" id="SSF48452">
    <property type="entry name" value="TPR-like"/>
    <property type="match status" value="1"/>
</dbReference>
<dbReference type="Pfam" id="PF13469">
    <property type="entry name" value="Sulfotransfer_3"/>
    <property type="match status" value="1"/>
</dbReference>
<keyword evidence="2" id="KW-0802">TPR repeat</keyword>
<evidence type="ECO:0000313" key="3">
    <source>
        <dbReference type="EMBL" id="AWL10744.1"/>
    </source>
</evidence>
<dbReference type="GO" id="GO:0008476">
    <property type="term" value="F:protein-tyrosine sulfotransferase activity"/>
    <property type="evidence" value="ECO:0007669"/>
    <property type="project" value="InterPro"/>
</dbReference>
<dbReference type="RefSeq" id="WP_109338434.1">
    <property type="nucleotide sequence ID" value="NZ_CP029347.1"/>
</dbReference>
<dbReference type="PROSITE" id="PS50005">
    <property type="entry name" value="TPR"/>
    <property type="match status" value="1"/>
</dbReference>
<dbReference type="PANTHER" id="PTHR12788">
    <property type="entry name" value="PROTEIN-TYROSINE SULFOTRANSFERASE 2"/>
    <property type="match status" value="1"/>
</dbReference>
<dbReference type="SMART" id="SM00028">
    <property type="entry name" value="TPR"/>
    <property type="match status" value="2"/>
</dbReference>
<dbReference type="PANTHER" id="PTHR12788:SF10">
    <property type="entry name" value="PROTEIN-TYROSINE SULFOTRANSFERASE"/>
    <property type="match status" value="1"/>
</dbReference>
<keyword evidence="4" id="KW-1185">Reference proteome</keyword>
<organism evidence="3 4">
    <name type="scientific">Saliniradius amylolyticus</name>
    <dbReference type="NCBI Taxonomy" id="2183582"/>
    <lineage>
        <taxon>Bacteria</taxon>
        <taxon>Pseudomonadati</taxon>
        <taxon>Pseudomonadota</taxon>
        <taxon>Gammaproteobacteria</taxon>
        <taxon>Alteromonadales</taxon>
        <taxon>Alteromonadaceae</taxon>
        <taxon>Saliniradius</taxon>
    </lineage>
</organism>
<dbReference type="Pfam" id="PF14559">
    <property type="entry name" value="TPR_19"/>
    <property type="match status" value="1"/>
</dbReference>
<feature type="repeat" description="TPR" evidence="2">
    <location>
        <begin position="58"/>
        <end position="91"/>
    </location>
</feature>
<protein>
    <submittedName>
        <fullName evidence="3">Uncharacterized protein</fullName>
    </submittedName>
</protein>
<dbReference type="InterPro" id="IPR019734">
    <property type="entry name" value="TPR_rpt"/>
</dbReference>